<comment type="caution">
    <text evidence="2">The sequence shown here is derived from an EMBL/GenBank/DDBJ whole genome shotgun (WGS) entry which is preliminary data.</text>
</comment>
<reference evidence="2 3" key="1">
    <citation type="submission" date="2020-08" db="EMBL/GenBank/DDBJ databases">
        <title>A Genomic Blueprint of the Chicken Gut Microbiome.</title>
        <authorList>
            <person name="Gilroy R."/>
            <person name="Ravi A."/>
            <person name="Getino M."/>
            <person name="Pursley I."/>
            <person name="Horton D.L."/>
            <person name="Alikhan N.-F."/>
            <person name="Baker D."/>
            <person name="Gharbi K."/>
            <person name="Hall N."/>
            <person name="Watson M."/>
            <person name="Adriaenssens E.M."/>
            <person name="Foster-Nyarko E."/>
            <person name="Jarju S."/>
            <person name="Secka A."/>
            <person name="Antonio M."/>
            <person name="Oren A."/>
            <person name="Chaudhuri R."/>
            <person name="La Ragione R.M."/>
            <person name="Hildebrand F."/>
            <person name="Pallen M.J."/>
        </authorList>
    </citation>
    <scope>NUCLEOTIDE SEQUENCE [LARGE SCALE GENOMIC DNA]</scope>
    <source>
        <strain evidence="2 3">Sa2CUA2</strain>
    </source>
</reference>
<proteinExistence type="predicted"/>
<dbReference type="EMBL" id="JACSQG010000001">
    <property type="protein sequence ID" value="MBD7975977.1"/>
    <property type="molecule type" value="Genomic_DNA"/>
</dbReference>
<evidence type="ECO:0000313" key="2">
    <source>
        <dbReference type="EMBL" id="MBD7975977.1"/>
    </source>
</evidence>
<gene>
    <name evidence="2" type="ORF">H9642_02105</name>
</gene>
<accession>A0ABR8TJM6</accession>
<evidence type="ECO:0000259" key="1">
    <source>
        <dbReference type="Pfam" id="PF13503"/>
    </source>
</evidence>
<dbReference type="InterPro" id="IPR025391">
    <property type="entry name" value="DUF4123"/>
</dbReference>
<protein>
    <submittedName>
        <fullName evidence="2">DUF4123 domain-containing protein</fullName>
    </submittedName>
</protein>
<dbReference type="Proteomes" id="UP000611945">
    <property type="component" value="Unassembled WGS sequence"/>
</dbReference>
<evidence type="ECO:0000313" key="3">
    <source>
        <dbReference type="Proteomes" id="UP000611945"/>
    </source>
</evidence>
<dbReference type="Pfam" id="PF13503">
    <property type="entry name" value="DUF4123"/>
    <property type="match status" value="1"/>
</dbReference>
<feature type="domain" description="DUF4123" evidence="1">
    <location>
        <begin position="6"/>
        <end position="125"/>
    </location>
</feature>
<sequence>MSSTNHYLLLDGAQIDDLMQQVYRLQDATDCALLYQKTLYASLAESGPVLVRTQPGSSLFGHFQAHWQTTAGIHLVSDAEHAHLHEHLRSLVHARLENGGSVLFRYYDPRILPLWLESLSAEERDYCMGPVERFVIPDEAGQPVILQRTGPARMPTPYTDQPWLLLSAAQLDLLNQAKQAEFDKRLSQHLQNHFPDRLGALDALEQQRLVRCCRDGAELYGYASAAEVARWSGLVVLLGDDFPEAPHHNHYRALLAQPGRLPDQRLEDALLYAQYQQLQLAKETLV</sequence>
<keyword evidence="3" id="KW-1185">Reference proteome</keyword>
<name>A0ABR8TJM6_9PSED</name>
<dbReference type="RefSeq" id="WP_251834757.1">
    <property type="nucleotide sequence ID" value="NZ_JACSQG010000001.1"/>
</dbReference>
<organism evidence="2 3">
    <name type="scientific">Serpens gallinarum</name>
    <dbReference type="NCBI Taxonomy" id="2763075"/>
    <lineage>
        <taxon>Bacteria</taxon>
        <taxon>Pseudomonadati</taxon>
        <taxon>Pseudomonadota</taxon>
        <taxon>Gammaproteobacteria</taxon>
        <taxon>Pseudomonadales</taxon>
        <taxon>Pseudomonadaceae</taxon>
        <taxon>Pseudomonas</taxon>
    </lineage>
</organism>